<organism evidence="3 4">
    <name type="scientific">Dillenia turbinata</name>
    <dbReference type="NCBI Taxonomy" id="194707"/>
    <lineage>
        <taxon>Eukaryota</taxon>
        <taxon>Viridiplantae</taxon>
        <taxon>Streptophyta</taxon>
        <taxon>Embryophyta</taxon>
        <taxon>Tracheophyta</taxon>
        <taxon>Spermatophyta</taxon>
        <taxon>Magnoliopsida</taxon>
        <taxon>eudicotyledons</taxon>
        <taxon>Gunneridae</taxon>
        <taxon>Pentapetalae</taxon>
        <taxon>Dilleniales</taxon>
        <taxon>Dilleniaceae</taxon>
        <taxon>Dillenia</taxon>
    </lineage>
</organism>
<dbReference type="Pfam" id="PF08458">
    <property type="entry name" value="PH_2"/>
    <property type="match status" value="1"/>
</dbReference>
<name>A0AAN8ZQQ6_9MAGN</name>
<dbReference type="Proteomes" id="UP001370490">
    <property type="component" value="Unassembled WGS sequence"/>
</dbReference>
<gene>
    <name evidence="3" type="ORF">RJ641_027752</name>
</gene>
<sequence length="382" mass="42224">MDLDLVATPSEAHPETLDFLSSAWCNFAIQALQPELEERSLILHHDHSIKKISNDTYKPPLPKIDKTVGFDDSSPSWKSNDLKSWIWMQQAMHPELNYNGCFRKKWFSWKIMPFKNVSIKKWLKEIKQKRKEEDRLQRAEVHAAISVAGLAAALAAIAAENSKGVNSSTTKESAVATAAALVAAQCEQVAEAMGAKREELCTVIGSAMSGNSAALRGAATLKARTGCRNRLNGSAPILPVEGNGDVEFDFDKCRSILAKGAELNIETSDGKRAVRSVSVVLHGDAKVILKLRKLHMLSPFASKMKSIVLDMHVELYTESEAEAEAEETEITCHLIVLTTNCGIIKLDMIDDYSLCQMWAKTISQMLKLSTSFAKYELPFPNN</sequence>
<evidence type="ECO:0000313" key="4">
    <source>
        <dbReference type="Proteomes" id="UP001370490"/>
    </source>
</evidence>
<protein>
    <submittedName>
        <fullName evidence="3">VAN3-binding protein-like, auxin canalization domain</fullName>
    </submittedName>
</protein>
<accession>A0AAN8ZQQ6</accession>
<dbReference type="AlphaFoldDB" id="A0AAN8ZQQ6"/>
<dbReference type="Pfam" id="PF05703">
    <property type="entry name" value="Auxin_canalis"/>
    <property type="match status" value="1"/>
</dbReference>
<dbReference type="PANTHER" id="PTHR31351:SF25">
    <property type="entry name" value="AUXIN CANALIZATION PROTEIN (DUF828)"/>
    <property type="match status" value="1"/>
</dbReference>
<keyword evidence="4" id="KW-1185">Reference proteome</keyword>
<reference evidence="3 4" key="1">
    <citation type="submission" date="2023-12" db="EMBL/GenBank/DDBJ databases">
        <title>A high-quality genome assembly for Dillenia turbinata (Dilleniales).</title>
        <authorList>
            <person name="Chanderbali A."/>
        </authorList>
    </citation>
    <scope>NUCLEOTIDE SEQUENCE [LARGE SCALE GENOMIC DNA]</scope>
    <source>
        <strain evidence="3">LSX21</strain>
        <tissue evidence="3">Leaf</tissue>
    </source>
</reference>
<evidence type="ECO:0000259" key="1">
    <source>
        <dbReference type="Pfam" id="PF05703"/>
    </source>
</evidence>
<comment type="caution">
    <text evidence="3">The sequence shown here is derived from an EMBL/GenBank/DDBJ whole genome shotgun (WGS) entry which is preliminary data.</text>
</comment>
<feature type="domain" description="Pleckstrin-like plant" evidence="2">
    <location>
        <begin position="262"/>
        <end position="369"/>
    </location>
</feature>
<proteinExistence type="predicted"/>
<dbReference type="InterPro" id="IPR013666">
    <property type="entry name" value="PH_pln"/>
</dbReference>
<dbReference type="InterPro" id="IPR040269">
    <property type="entry name" value="VAB"/>
</dbReference>
<feature type="domain" description="VAN3-binding protein-like auxin canalisation" evidence="1">
    <location>
        <begin position="13"/>
        <end position="242"/>
    </location>
</feature>
<evidence type="ECO:0000259" key="2">
    <source>
        <dbReference type="Pfam" id="PF08458"/>
    </source>
</evidence>
<dbReference type="PANTHER" id="PTHR31351">
    <property type="entry name" value="EXPRESSED PROTEIN"/>
    <property type="match status" value="1"/>
</dbReference>
<evidence type="ECO:0000313" key="3">
    <source>
        <dbReference type="EMBL" id="KAK6942375.1"/>
    </source>
</evidence>
<dbReference type="InterPro" id="IPR008546">
    <property type="entry name" value="VAN3-bd-like_auxin_canal"/>
</dbReference>
<dbReference type="EMBL" id="JBAMMX010000004">
    <property type="protein sequence ID" value="KAK6942375.1"/>
    <property type="molecule type" value="Genomic_DNA"/>
</dbReference>